<keyword evidence="1" id="KW-1185">Reference proteome</keyword>
<proteinExistence type="predicted"/>
<dbReference type="RefSeq" id="XP_073766069.1">
    <property type="nucleotide sequence ID" value="XM_073909968.1"/>
</dbReference>
<organism evidence="1 2">
    <name type="scientific">Danio rerio</name>
    <name type="common">Zebrafish</name>
    <name type="synonym">Brachydanio rerio</name>
    <dbReference type="NCBI Taxonomy" id="7955"/>
    <lineage>
        <taxon>Eukaryota</taxon>
        <taxon>Metazoa</taxon>
        <taxon>Chordata</taxon>
        <taxon>Craniata</taxon>
        <taxon>Vertebrata</taxon>
        <taxon>Euteleostomi</taxon>
        <taxon>Actinopterygii</taxon>
        <taxon>Neopterygii</taxon>
        <taxon>Teleostei</taxon>
        <taxon>Ostariophysi</taxon>
        <taxon>Cypriniformes</taxon>
        <taxon>Danionidae</taxon>
        <taxon>Danioninae</taxon>
        <taxon>Danio</taxon>
    </lineage>
</organism>
<reference evidence="2" key="1">
    <citation type="submission" date="2025-08" db="UniProtKB">
        <authorList>
            <consortium name="RefSeq"/>
        </authorList>
    </citation>
    <scope>IDENTIFICATION</scope>
    <source>
        <strain evidence="2">Tuebingen</strain>
        <tissue evidence="2">Fibroblasts and whole tissue</tissue>
    </source>
</reference>
<name>A0AC58G8K1_DANRE</name>
<sequence length="201" mass="22306">MDNSQWCIAIYCLKCLTIQEDLTGHLRQVCMSGAEEALVLEEVARAEESRAGFVREGRVIDLAEVRGLVQEDPTGGSLAEHLRAKGFLVVEQQKPFSKSPYPSSKVTNMAEVGRCLIQQCELPLRTQTEFRSFCVATLVWRHRLGPGSVKELKVRQEAARAAPYHHRSTFSSSCTCSTACSSSRCLRLIIGGLFRISFPLA</sequence>
<accession>A0AC58G8K1</accession>
<gene>
    <name evidence="2" type="primary">LOC141375556</name>
</gene>
<protein>
    <submittedName>
        <fullName evidence="2">Uncharacterized protein</fullName>
    </submittedName>
</protein>
<evidence type="ECO:0000313" key="1">
    <source>
        <dbReference type="Proteomes" id="UP000000437"/>
    </source>
</evidence>
<dbReference type="Proteomes" id="UP000000437">
    <property type="component" value="Chromosome 8"/>
</dbReference>
<evidence type="ECO:0000313" key="2">
    <source>
        <dbReference type="RefSeq" id="XP_073766069.1"/>
    </source>
</evidence>